<evidence type="ECO:0000313" key="5">
    <source>
        <dbReference type="Proteomes" id="UP000476934"/>
    </source>
</evidence>
<reference evidence="3 5" key="2">
    <citation type="submission" date="2020-02" db="EMBL/GenBank/DDBJ databases">
        <authorList>
            <person name="Feng H."/>
        </authorList>
    </citation>
    <scope>NUCLEOTIDE SEQUENCE [LARGE SCALE GENOMIC DNA]</scope>
    <source>
        <strain evidence="3 5">Gsoil 114</strain>
    </source>
</reference>
<accession>A0A0A6VB20</accession>
<proteinExistence type="predicted"/>
<reference evidence="2 4" key="1">
    <citation type="submission" date="2014-10" db="EMBL/GenBank/DDBJ databases">
        <title>Draft genome of phytase producing Bacillus ginsengihumi strain M2.11.</title>
        <authorList>
            <person name="Toymentseva A."/>
            <person name="Boulygina E.A."/>
            <person name="Kazakov S.V."/>
            <person name="Kayumov I."/>
            <person name="Suleimanova A.D."/>
            <person name="Mardanova A.M."/>
            <person name="Maria S.N."/>
            <person name="Sergey M.Y."/>
            <person name="Sharipova M.R."/>
        </authorList>
    </citation>
    <scope>NUCLEOTIDE SEQUENCE [LARGE SCALE GENOMIC DNA]</scope>
    <source>
        <strain evidence="2 4">M2.11</strain>
    </source>
</reference>
<gene>
    <name evidence="3" type="ORF">G4D61_01685</name>
    <name evidence="2" type="ORF">NG54_13950</name>
</gene>
<dbReference type="Proteomes" id="UP000476934">
    <property type="component" value="Unassembled WGS sequence"/>
</dbReference>
<comment type="caution">
    <text evidence="2">The sequence shown here is derived from an EMBL/GenBank/DDBJ whole genome shotgun (WGS) entry which is preliminary data.</text>
</comment>
<evidence type="ECO:0000256" key="1">
    <source>
        <dbReference type="SAM" id="MobiDB-lite"/>
    </source>
</evidence>
<evidence type="ECO:0000313" key="3">
    <source>
        <dbReference type="EMBL" id="NEY18678.1"/>
    </source>
</evidence>
<evidence type="ECO:0000313" key="2">
    <source>
        <dbReference type="EMBL" id="KHD84698.1"/>
    </source>
</evidence>
<feature type="region of interest" description="Disordered" evidence="1">
    <location>
        <begin position="115"/>
        <end position="138"/>
    </location>
</feature>
<dbReference type="OrthoDB" id="1655540at2"/>
<organism evidence="2 4">
    <name type="scientific">Heyndrickxia ginsengihumi</name>
    <dbReference type="NCBI Taxonomy" id="363870"/>
    <lineage>
        <taxon>Bacteria</taxon>
        <taxon>Bacillati</taxon>
        <taxon>Bacillota</taxon>
        <taxon>Bacilli</taxon>
        <taxon>Bacillales</taxon>
        <taxon>Bacillaceae</taxon>
        <taxon>Heyndrickxia</taxon>
    </lineage>
</organism>
<keyword evidence="5" id="KW-1185">Reference proteome</keyword>
<dbReference type="EMBL" id="JAAIWK010000002">
    <property type="protein sequence ID" value="NEY18678.1"/>
    <property type="molecule type" value="Genomic_DNA"/>
</dbReference>
<name>A0A0A6VB20_9BACI</name>
<sequence length="138" mass="16286">MSNKKLHPSVEKFKVFTKEHPLLIQEVRQGQKTLQEFYEDWFLLGEDDPYWERYKEGNKIEKEADTEKSTEKSSENWFSQVSQFFQKMDANQVQHHLQNLSSAIGAVQGVFSQFQSNEQPKAQPEQPVRNSPFSFRKD</sequence>
<reference evidence="3 5" key="3">
    <citation type="submission" date="2020-03" db="EMBL/GenBank/DDBJ databases">
        <title>Bacillus aquiflavi sp. nov., isolated from yellow water of strong flavor Chinese baijiu in Yibin region of China.</title>
        <authorList>
            <person name="Xie J."/>
        </authorList>
    </citation>
    <scope>NUCLEOTIDE SEQUENCE [LARGE SCALE GENOMIC DNA]</scope>
    <source>
        <strain evidence="3 5">Gsoil 114</strain>
    </source>
</reference>
<dbReference type="EMBL" id="JRUN01000046">
    <property type="protein sequence ID" value="KHD84698.1"/>
    <property type="molecule type" value="Genomic_DNA"/>
</dbReference>
<dbReference type="RefSeq" id="WP_025730144.1">
    <property type="nucleotide sequence ID" value="NZ_JAAIWK010000002.1"/>
</dbReference>
<feature type="compositionally biased region" description="Polar residues" evidence="1">
    <location>
        <begin position="128"/>
        <end position="138"/>
    </location>
</feature>
<protein>
    <submittedName>
        <fullName evidence="2">Cytosolic protein</fullName>
    </submittedName>
</protein>
<dbReference type="Proteomes" id="UP000030588">
    <property type="component" value="Unassembled WGS sequence"/>
</dbReference>
<dbReference type="AlphaFoldDB" id="A0A0A6VB20"/>
<evidence type="ECO:0000313" key="4">
    <source>
        <dbReference type="Proteomes" id="UP000030588"/>
    </source>
</evidence>
<dbReference type="STRING" id="363870.NG54_13950"/>
<dbReference type="InterPro" id="IPR025953">
    <property type="entry name" value="YlbD_coat"/>
</dbReference>
<dbReference type="Pfam" id="PF14071">
    <property type="entry name" value="YlbD_coat"/>
    <property type="match status" value="1"/>
</dbReference>